<dbReference type="SUPFAM" id="SSF109854">
    <property type="entry name" value="DinB/YfiT-like putative metalloenzymes"/>
    <property type="match status" value="1"/>
</dbReference>
<accession>A0ABU8I2I8</accession>
<keyword evidence="3" id="KW-1185">Reference proteome</keyword>
<evidence type="ECO:0000313" key="2">
    <source>
        <dbReference type="EMBL" id="MEI5983644.1"/>
    </source>
</evidence>
<dbReference type="InterPro" id="IPR024775">
    <property type="entry name" value="DinB-like"/>
</dbReference>
<dbReference type="Pfam" id="PF12867">
    <property type="entry name" value="DinB_2"/>
    <property type="match status" value="1"/>
</dbReference>
<proteinExistence type="predicted"/>
<reference evidence="2 3" key="1">
    <citation type="submission" date="2024-01" db="EMBL/GenBank/DDBJ databases">
        <title>Sphingobacterium tenebrionis sp. nov., a novel endophyte isolated from tenebrio molitor intestines.</title>
        <authorList>
            <person name="Zhang C."/>
        </authorList>
    </citation>
    <scope>NUCLEOTIDE SEQUENCE [LARGE SCALE GENOMIC DNA]</scope>
    <source>
        <strain evidence="2 3">PU5-4</strain>
    </source>
</reference>
<evidence type="ECO:0000313" key="3">
    <source>
        <dbReference type="Proteomes" id="UP001363035"/>
    </source>
</evidence>
<gene>
    <name evidence="2" type="ORF">VJ786_01880</name>
</gene>
<dbReference type="Proteomes" id="UP001363035">
    <property type="component" value="Unassembled WGS sequence"/>
</dbReference>
<evidence type="ECO:0000259" key="1">
    <source>
        <dbReference type="Pfam" id="PF12867"/>
    </source>
</evidence>
<organism evidence="2 3">
    <name type="scientific">Sphingobacterium tenebrionis</name>
    <dbReference type="NCBI Taxonomy" id="3111775"/>
    <lineage>
        <taxon>Bacteria</taxon>
        <taxon>Pseudomonadati</taxon>
        <taxon>Bacteroidota</taxon>
        <taxon>Sphingobacteriia</taxon>
        <taxon>Sphingobacteriales</taxon>
        <taxon>Sphingobacteriaceae</taxon>
        <taxon>Sphingobacterium</taxon>
    </lineage>
</organism>
<dbReference type="EMBL" id="JAYLLN010000002">
    <property type="protein sequence ID" value="MEI5983644.1"/>
    <property type="molecule type" value="Genomic_DNA"/>
</dbReference>
<dbReference type="InterPro" id="IPR034660">
    <property type="entry name" value="DinB/YfiT-like"/>
</dbReference>
<sequence>MEHVFKFIKDSRLAFIKLIDGLSNEQLNEIPEGFNNNIIWNFGHIVVSTQTLVYTRTGIREGVNWVKYVDSYTKGTKPAYTVKPEEVEELKRIAIESIEAIEIDYKAGLFDIITPYETGTYFATLNSIEDVLTTTAGHDNLHFGYAVAQKRIININN</sequence>
<feature type="domain" description="DinB-like" evidence="1">
    <location>
        <begin position="12"/>
        <end position="145"/>
    </location>
</feature>
<name>A0ABU8I2I8_9SPHI</name>
<comment type="caution">
    <text evidence="2">The sequence shown here is derived from an EMBL/GenBank/DDBJ whole genome shotgun (WGS) entry which is preliminary data.</text>
</comment>
<dbReference type="Gene3D" id="1.20.120.450">
    <property type="entry name" value="dinb family like domain"/>
    <property type="match status" value="1"/>
</dbReference>
<dbReference type="RefSeq" id="WP_134776253.1">
    <property type="nucleotide sequence ID" value="NZ_JAYLLN010000002.1"/>
</dbReference>
<protein>
    <submittedName>
        <fullName evidence="2">DinB family protein</fullName>
    </submittedName>
</protein>